<dbReference type="InterPro" id="IPR002792">
    <property type="entry name" value="TRAM_dom"/>
</dbReference>
<dbReference type="EC" id="2.1.1.190" evidence="10"/>
<evidence type="ECO:0000256" key="1">
    <source>
        <dbReference type="ARBA" id="ARBA00022485"/>
    </source>
</evidence>
<keyword evidence="5" id="KW-0411">Iron-sulfur</keyword>
<dbReference type="Gene3D" id="2.40.50.1070">
    <property type="match status" value="1"/>
</dbReference>
<feature type="active site" evidence="7">
    <location>
        <position position="429"/>
    </location>
</feature>
<name>A0AB39BYG2_9BACI</name>
<dbReference type="SUPFAM" id="SSF53335">
    <property type="entry name" value="S-adenosyl-L-methionine-dependent methyltransferases"/>
    <property type="match status" value="1"/>
</dbReference>
<protein>
    <submittedName>
        <fullName evidence="10">23S rRNA (Uracil(1939)-C(5))-methyltransferase RlmD</fullName>
        <ecNumber evidence="10">2.1.1.190</ecNumber>
    </submittedName>
</protein>
<dbReference type="GO" id="GO:0070041">
    <property type="term" value="F:rRNA (uridine-C5-)-methyltransferase activity"/>
    <property type="evidence" value="ECO:0007669"/>
    <property type="project" value="TreeGrafter"/>
</dbReference>
<feature type="domain" description="TRAM" evidence="9">
    <location>
        <begin position="20"/>
        <end position="78"/>
    </location>
</feature>
<dbReference type="Gene3D" id="2.40.50.140">
    <property type="entry name" value="Nucleic acid-binding proteins"/>
    <property type="match status" value="1"/>
</dbReference>
<keyword evidence="1" id="KW-0408">Iron</keyword>
<dbReference type="AlphaFoldDB" id="A0AB39BYG2"/>
<dbReference type="PANTHER" id="PTHR11061">
    <property type="entry name" value="RNA M5U METHYLTRANSFERASE"/>
    <property type="match status" value="1"/>
</dbReference>
<dbReference type="PROSITE" id="PS01230">
    <property type="entry name" value="TRMA_1"/>
    <property type="match status" value="1"/>
</dbReference>
<sequence length="472" mass="53367">MKSSHKKYDKSPSKDQQSVQLKVGQQMPLTIKRLGINGEGVGYFKRKVVFVPGALPNEEIVAEVTKAGARFTEAKIVKIRKQSKERIEPPCPIYDQCGGCQLQHMEYAATLREKQDIIRQAFERHTKLKMEKLVIQPTIGMDDPWYYRNKSQLQVAKKDGRVIAGLYAMNSHKLIDLSACMVQHKTTNKVTRVMKQILADLNISIYDERKHQGVIRTIVTRVGFETGHVQVVLVTNEKEIPRKDVLLDEIQKRLPEVNSLMQNINGKKTSLIFGEETVHLSGEEVIEEKLGDISFELSARAFFQLNPIQTVKLYNEAKRAAKLTGTEKVVDAYCGVGTIGLWLADGASEVRGMDVIEASIIDARVNADNHGYKHFTYEVGTAEEWLPKWVKEGWKPDVVVVDPPRTGCDEKLLKTIVEVKPKRVVYVSCNPSTLAKDIEHLRTKGFKVENVQPVDMFPWTAQVESVTILTRT</sequence>
<feature type="binding site" evidence="6">
    <location>
        <position position="304"/>
    </location>
    <ligand>
        <name>S-adenosyl-L-methionine</name>
        <dbReference type="ChEBI" id="CHEBI:59789"/>
    </ligand>
</feature>
<evidence type="ECO:0000256" key="4">
    <source>
        <dbReference type="ARBA" id="ARBA00022691"/>
    </source>
</evidence>
<dbReference type="Pfam" id="PF01938">
    <property type="entry name" value="TRAM"/>
    <property type="match status" value="1"/>
</dbReference>
<dbReference type="InterPro" id="IPR029063">
    <property type="entry name" value="SAM-dependent_MTases_sf"/>
</dbReference>
<feature type="binding site" evidence="6">
    <location>
        <position position="402"/>
    </location>
    <ligand>
        <name>S-adenosyl-L-methionine</name>
        <dbReference type="ChEBI" id="CHEBI:59789"/>
    </ligand>
</feature>
<feature type="active site" description="Nucleophile" evidence="6">
    <location>
        <position position="429"/>
    </location>
</feature>
<evidence type="ECO:0000256" key="3">
    <source>
        <dbReference type="ARBA" id="ARBA00022679"/>
    </source>
</evidence>
<proteinExistence type="inferred from homology"/>
<keyword evidence="4 6" id="KW-0949">S-adenosyl-L-methionine</keyword>
<dbReference type="NCBIfam" id="TIGR00479">
    <property type="entry name" value="rumA"/>
    <property type="match status" value="1"/>
</dbReference>
<dbReference type="GO" id="GO:0070475">
    <property type="term" value="P:rRNA base methylation"/>
    <property type="evidence" value="ECO:0007669"/>
    <property type="project" value="TreeGrafter"/>
</dbReference>
<dbReference type="FunFam" id="2.40.50.1070:FF:000003">
    <property type="entry name" value="23S rRNA (Uracil-5-)-methyltransferase RumA"/>
    <property type="match status" value="1"/>
</dbReference>
<dbReference type="InterPro" id="IPR012340">
    <property type="entry name" value="NA-bd_OB-fold"/>
</dbReference>
<evidence type="ECO:0000256" key="7">
    <source>
        <dbReference type="PROSITE-ProRule" id="PRU10015"/>
    </source>
</evidence>
<evidence type="ECO:0000256" key="6">
    <source>
        <dbReference type="PROSITE-ProRule" id="PRU01024"/>
    </source>
</evidence>
<dbReference type="InterPro" id="IPR030390">
    <property type="entry name" value="MeTrfase_TrmA_AS"/>
</dbReference>
<keyword evidence="2 6" id="KW-0489">Methyltransferase</keyword>
<keyword evidence="1" id="KW-0479">Metal-binding</keyword>
<evidence type="ECO:0000256" key="2">
    <source>
        <dbReference type="ARBA" id="ARBA00022603"/>
    </source>
</evidence>
<dbReference type="EMBL" id="CP162551">
    <property type="protein sequence ID" value="XDI38346.1"/>
    <property type="molecule type" value="Genomic_DNA"/>
</dbReference>
<feature type="binding site" evidence="6">
    <location>
        <position position="333"/>
    </location>
    <ligand>
        <name>S-adenosyl-L-methionine</name>
        <dbReference type="ChEBI" id="CHEBI:59789"/>
    </ligand>
</feature>
<feature type="region of interest" description="Disordered" evidence="8">
    <location>
        <begin position="1"/>
        <end position="22"/>
    </location>
</feature>
<feature type="binding site" evidence="6">
    <location>
        <position position="354"/>
    </location>
    <ligand>
        <name>S-adenosyl-L-methionine</name>
        <dbReference type="ChEBI" id="CHEBI:59789"/>
    </ligand>
</feature>
<dbReference type="PROSITE" id="PS51687">
    <property type="entry name" value="SAM_MT_RNA_M5U"/>
    <property type="match status" value="1"/>
</dbReference>
<dbReference type="InterPro" id="IPR010280">
    <property type="entry name" value="U5_MeTrfase_fam"/>
</dbReference>
<dbReference type="CDD" id="cd02440">
    <property type="entry name" value="AdoMet_MTases"/>
    <property type="match status" value="1"/>
</dbReference>
<reference evidence="10" key="1">
    <citation type="submission" date="2024-07" db="EMBL/GenBank/DDBJ databases">
        <title>Identification and characteristics of an arsenic-resistant bacterial isolate, which belongs to a novel species.</title>
        <authorList>
            <person name="Juszczyk A."/>
            <person name="Kowalczyk A."/>
            <person name="Was K."/>
            <person name="Kosowicz W."/>
            <person name="Budzyn A."/>
            <person name="Latowski D."/>
        </authorList>
    </citation>
    <scope>NUCLEOTIDE SEQUENCE</scope>
    <source>
        <strain evidence="10">As8PL</strain>
    </source>
</reference>
<gene>
    <name evidence="10" type="primary">rlmD</name>
    <name evidence="10" type="ORF">AB3N04_08580</name>
</gene>
<dbReference type="SUPFAM" id="SSF50249">
    <property type="entry name" value="Nucleic acid-binding proteins"/>
    <property type="match status" value="1"/>
</dbReference>
<comment type="similarity">
    <text evidence="6">Belongs to the class I-like SAM-binding methyltransferase superfamily. RNA M5U methyltransferase family.</text>
</comment>
<dbReference type="GO" id="GO:0051539">
    <property type="term" value="F:4 iron, 4 sulfur cluster binding"/>
    <property type="evidence" value="ECO:0007669"/>
    <property type="project" value="UniProtKB-KW"/>
</dbReference>
<keyword evidence="1" id="KW-0004">4Fe-4S</keyword>
<evidence type="ECO:0000256" key="5">
    <source>
        <dbReference type="ARBA" id="ARBA00023014"/>
    </source>
</evidence>
<dbReference type="FunFam" id="3.40.50.150:FF:000009">
    <property type="entry name" value="23S rRNA (Uracil(1939)-C(5))-methyltransferase RlmD"/>
    <property type="match status" value="1"/>
</dbReference>
<dbReference type="Pfam" id="PF05958">
    <property type="entry name" value="tRNA_U5-meth_tr"/>
    <property type="match status" value="1"/>
</dbReference>
<dbReference type="Gene3D" id="3.40.50.150">
    <property type="entry name" value="Vaccinia Virus protein VP39"/>
    <property type="match status" value="1"/>
</dbReference>
<accession>A0AB39BYG2</accession>
<organism evidence="10">
    <name type="scientific">Alkalihalophilus sp. As8PL</name>
    <dbReference type="NCBI Taxonomy" id="3237103"/>
    <lineage>
        <taxon>Bacteria</taxon>
        <taxon>Bacillati</taxon>
        <taxon>Bacillota</taxon>
        <taxon>Bacilli</taxon>
        <taxon>Bacillales</taxon>
        <taxon>Bacillaceae</taxon>
        <taxon>Alkalihalophilus</taxon>
    </lineage>
</organism>
<evidence type="ECO:0000313" key="10">
    <source>
        <dbReference type="EMBL" id="XDI38346.1"/>
    </source>
</evidence>
<evidence type="ECO:0000256" key="8">
    <source>
        <dbReference type="SAM" id="MobiDB-lite"/>
    </source>
</evidence>
<keyword evidence="3 6" id="KW-0808">Transferase</keyword>
<evidence type="ECO:0000259" key="9">
    <source>
        <dbReference type="PROSITE" id="PS50926"/>
    </source>
</evidence>
<dbReference type="FunFam" id="2.40.50.140:FF:000097">
    <property type="entry name" value="23S rRNA (uracil(1939)-C(5))-methyltransferase RlmD"/>
    <property type="match status" value="1"/>
</dbReference>
<dbReference type="RefSeq" id="WP_368505643.1">
    <property type="nucleotide sequence ID" value="NZ_CP162551.1"/>
</dbReference>
<dbReference type="PANTHER" id="PTHR11061:SF45">
    <property type="match status" value="1"/>
</dbReference>
<dbReference type="PROSITE" id="PS50926">
    <property type="entry name" value="TRAM"/>
    <property type="match status" value="1"/>
</dbReference>